<proteinExistence type="predicted"/>
<keyword evidence="2" id="KW-1185">Reference proteome</keyword>
<evidence type="ECO:0000313" key="1">
    <source>
        <dbReference type="EMBL" id="KAK7462588.1"/>
    </source>
</evidence>
<dbReference type="EMBL" id="JACVVK020000616">
    <property type="protein sequence ID" value="KAK7462588.1"/>
    <property type="molecule type" value="Genomic_DNA"/>
</dbReference>
<comment type="caution">
    <text evidence="1">The sequence shown here is derived from an EMBL/GenBank/DDBJ whole genome shotgun (WGS) entry which is preliminary data.</text>
</comment>
<accession>A0ABD0J6A0</accession>
<dbReference type="AlphaFoldDB" id="A0ABD0J6A0"/>
<protein>
    <submittedName>
        <fullName evidence="1">Uncharacterized protein</fullName>
    </submittedName>
</protein>
<reference evidence="1 2" key="1">
    <citation type="journal article" date="2023" name="Sci. Data">
        <title>Genome assembly of the Korean intertidal mud-creeper Batillaria attramentaria.</title>
        <authorList>
            <person name="Patra A.K."/>
            <person name="Ho P.T."/>
            <person name="Jun S."/>
            <person name="Lee S.J."/>
            <person name="Kim Y."/>
            <person name="Won Y.J."/>
        </authorList>
    </citation>
    <scope>NUCLEOTIDE SEQUENCE [LARGE SCALE GENOMIC DNA]</scope>
    <source>
        <strain evidence="1">Wonlab-2016</strain>
    </source>
</reference>
<organism evidence="1 2">
    <name type="scientific">Batillaria attramentaria</name>
    <dbReference type="NCBI Taxonomy" id="370345"/>
    <lineage>
        <taxon>Eukaryota</taxon>
        <taxon>Metazoa</taxon>
        <taxon>Spiralia</taxon>
        <taxon>Lophotrochozoa</taxon>
        <taxon>Mollusca</taxon>
        <taxon>Gastropoda</taxon>
        <taxon>Caenogastropoda</taxon>
        <taxon>Sorbeoconcha</taxon>
        <taxon>Cerithioidea</taxon>
        <taxon>Batillariidae</taxon>
        <taxon>Batillaria</taxon>
    </lineage>
</organism>
<gene>
    <name evidence="1" type="ORF">BaRGS_00038382</name>
</gene>
<sequence>MKAPCQAHSTDHYYHAVFCTSKPTQPTPTLQQRTACNNRYRNFRLERYTHDLTRRRVLQSLISNLTSSDLHIKAMAVKTDLVYDPLHTHNSTDSRRQSLKNSLGFTTVNLQVSCSGRRIQWIAANGPDVPLHTFQFHQTSSKFSPFRD</sequence>
<name>A0ABD0J6A0_9CAEN</name>
<evidence type="ECO:0000313" key="2">
    <source>
        <dbReference type="Proteomes" id="UP001519460"/>
    </source>
</evidence>
<dbReference type="Proteomes" id="UP001519460">
    <property type="component" value="Unassembled WGS sequence"/>
</dbReference>